<comment type="caution">
    <text evidence="3">The sequence shown here is derived from an EMBL/GenBank/DDBJ whole genome shotgun (WGS) entry which is preliminary data.</text>
</comment>
<sequence length="238" mass="27040">MNTAAIPNPVKDVQGDDRWMSQHNRFLLEAKEREPEVIFIGDSILQQLPRTQFWKRMFEPLHCLNFAIGGDTTQNVLWRVQNGELDFVEPKVIVLLVGTNNHENTAEEVVGGILELVSCIQQKQQRTHIIVMGIPPRGENPNPLREKIAKINSSLAMQLEDLKHCTFLATDPTLFIGHDGKISHMDMHDYLHLTNRGYQKLCEPLLDLIQDLLQEFIKVENTSQDSDSLAGDLAVKDP</sequence>
<dbReference type="Proteomes" id="UP000828390">
    <property type="component" value="Unassembled WGS sequence"/>
</dbReference>
<comment type="similarity">
    <text evidence="1">Belongs to the 'GDSL' lipolytic enzyme family. Platelet-activating factor acetylhydrolase IB beta/gamma subunits subfamily.</text>
</comment>
<evidence type="ECO:0000259" key="2">
    <source>
        <dbReference type="Pfam" id="PF13472"/>
    </source>
</evidence>
<dbReference type="SUPFAM" id="SSF52266">
    <property type="entry name" value="SGNH hydrolase"/>
    <property type="match status" value="1"/>
</dbReference>
<dbReference type="Pfam" id="PF13472">
    <property type="entry name" value="Lipase_GDSL_2"/>
    <property type="match status" value="1"/>
</dbReference>
<accession>A0A9D4BG94</accession>
<proteinExistence type="inferred from homology"/>
<dbReference type="AlphaFoldDB" id="A0A9D4BG94"/>
<dbReference type="CDD" id="cd01820">
    <property type="entry name" value="PAF_acetylesterase_like"/>
    <property type="match status" value="1"/>
</dbReference>
<dbReference type="InterPro" id="IPR036514">
    <property type="entry name" value="SGNH_hydro_sf"/>
</dbReference>
<feature type="domain" description="SGNH hydrolase-type esterase" evidence="2">
    <location>
        <begin position="39"/>
        <end position="199"/>
    </location>
</feature>
<reference evidence="3" key="2">
    <citation type="submission" date="2020-11" db="EMBL/GenBank/DDBJ databases">
        <authorList>
            <person name="McCartney M.A."/>
            <person name="Auch B."/>
            <person name="Kono T."/>
            <person name="Mallez S."/>
            <person name="Becker A."/>
            <person name="Gohl D.M."/>
            <person name="Silverstein K.A.T."/>
            <person name="Koren S."/>
            <person name="Bechman K.B."/>
            <person name="Herman A."/>
            <person name="Abrahante J.E."/>
            <person name="Garbe J."/>
        </authorList>
    </citation>
    <scope>NUCLEOTIDE SEQUENCE</scope>
    <source>
        <strain evidence="3">Duluth1</strain>
        <tissue evidence="3">Whole animal</tissue>
    </source>
</reference>
<dbReference type="OrthoDB" id="505607at2759"/>
<name>A0A9D4BG94_DREPO</name>
<evidence type="ECO:0000256" key="1">
    <source>
        <dbReference type="ARBA" id="ARBA00038184"/>
    </source>
</evidence>
<dbReference type="Gene3D" id="3.40.50.1110">
    <property type="entry name" value="SGNH hydrolase"/>
    <property type="match status" value="1"/>
</dbReference>
<evidence type="ECO:0000313" key="4">
    <source>
        <dbReference type="Proteomes" id="UP000828390"/>
    </source>
</evidence>
<evidence type="ECO:0000313" key="3">
    <source>
        <dbReference type="EMBL" id="KAH3692494.1"/>
    </source>
</evidence>
<keyword evidence="4" id="KW-1185">Reference proteome</keyword>
<protein>
    <recommendedName>
        <fullName evidence="2">SGNH hydrolase-type esterase domain-containing protein</fullName>
    </recommendedName>
</protein>
<dbReference type="PANTHER" id="PTHR11852">
    <property type="entry name" value="PLATELET-ACTIVATING FACTOR ACETYLHYDROLASE"/>
    <property type="match status" value="1"/>
</dbReference>
<gene>
    <name evidence="3" type="ORF">DPMN_194335</name>
</gene>
<dbReference type="PANTHER" id="PTHR11852:SF0">
    <property type="entry name" value="PLATELET-ACTIVATING FACTOR ACETYLHYDROLASE IB SUBUNIT BETA HOMOLOG"/>
    <property type="match status" value="1"/>
</dbReference>
<dbReference type="InterPro" id="IPR013830">
    <property type="entry name" value="SGNH_hydro"/>
</dbReference>
<reference evidence="3" key="1">
    <citation type="journal article" date="2019" name="bioRxiv">
        <title>The Genome of the Zebra Mussel, Dreissena polymorpha: A Resource for Invasive Species Research.</title>
        <authorList>
            <person name="McCartney M.A."/>
            <person name="Auch B."/>
            <person name="Kono T."/>
            <person name="Mallez S."/>
            <person name="Zhang Y."/>
            <person name="Obille A."/>
            <person name="Becker A."/>
            <person name="Abrahante J.E."/>
            <person name="Garbe J."/>
            <person name="Badalamenti J.P."/>
            <person name="Herman A."/>
            <person name="Mangelson H."/>
            <person name="Liachko I."/>
            <person name="Sullivan S."/>
            <person name="Sone E.D."/>
            <person name="Koren S."/>
            <person name="Silverstein K.A.T."/>
            <person name="Beckman K.B."/>
            <person name="Gohl D.M."/>
        </authorList>
    </citation>
    <scope>NUCLEOTIDE SEQUENCE</scope>
    <source>
        <strain evidence="3">Duluth1</strain>
        <tissue evidence="3">Whole animal</tissue>
    </source>
</reference>
<organism evidence="3 4">
    <name type="scientific">Dreissena polymorpha</name>
    <name type="common">Zebra mussel</name>
    <name type="synonym">Mytilus polymorpha</name>
    <dbReference type="NCBI Taxonomy" id="45954"/>
    <lineage>
        <taxon>Eukaryota</taxon>
        <taxon>Metazoa</taxon>
        <taxon>Spiralia</taxon>
        <taxon>Lophotrochozoa</taxon>
        <taxon>Mollusca</taxon>
        <taxon>Bivalvia</taxon>
        <taxon>Autobranchia</taxon>
        <taxon>Heteroconchia</taxon>
        <taxon>Euheterodonta</taxon>
        <taxon>Imparidentia</taxon>
        <taxon>Neoheterodontei</taxon>
        <taxon>Myida</taxon>
        <taxon>Dreissenoidea</taxon>
        <taxon>Dreissenidae</taxon>
        <taxon>Dreissena</taxon>
    </lineage>
</organism>
<dbReference type="EMBL" id="JAIWYP010000022">
    <property type="protein sequence ID" value="KAH3692494.1"/>
    <property type="molecule type" value="Genomic_DNA"/>
</dbReference>